<keyword evidence="1" id="KW-0813">Transport</keyword>
<accession>A0A511YTS5</accession>
<dbReference type="RefSeq" id="WP_146818968.1">
    <property type="nucleotide sequence ID" value="NZ_BJYK01000001.1"/>
</dbReference>
<keyword evidence="3 5" id="KW-0067">ATP-binding</keyword>
<evidence type="ECO:0000313" key="6">
    <source>
        <dbReference type="Proteomes" id="UP000321484"/>
    </source>
</evidence>
<evidence type="ECO:0000313" key="5">
    <source>
        <dbReference type="EMBL" id="GEN78599.1"/>
    </source>
</evidence>
<dbReference type="Gene3D" id="3.40.50.300">
    <property type="entry name" value="P-loop containing nucleotide triphosphate hydrolases"/>
    <property type="match status" value="1"/>
</dbReference>
<dbReference type="InterPro" id="IPR015854">
    <property type="entry name" value="ABC_transpr_LolD-like"/>
</dbReference>
<dbReference type="PANTHER" id="PTHR24220:SF685">
    <property type="entry name" value="ABC TRANSPORTER RELATED"/>
    <property type="match status" value="1"/>
</dbReference>
<dbReference type="Proteomes" id="UP000321484">
    <property type="component" value="Unassembled WGS sequence"/>
</dbReference>
<dbReference type="PROSITE" id="PS00211">
    <property type="entry name" value="ABC_TRANSPORTER_1"/>
    <property type="match status" value="1"/>
</dbReference>
<gene>
    <name evidence="5" type="ORF">AFE02nite_03330</name>
</gene>
<comment type="caution">
    <text evidence="5">The sequence shown here is derived from an EMBL/GenBank/DDBJ whole genome shotgun (WGS) entry which is preliminary data.</text>
</comment>
<evidence type="ECO:0000256" key="1">
    <source>
        <dbReference type="ARBA" id="ARBA00022448"/>
    </source>
</evidence>
<sequence>MTTPARTDRATGTATTTVDPAAERQGLTLRDVVLTFGDGDDQVAALDHVDLDVAPGELVAVVGPSGAGKSSLLAVAGGLTRPTSGSVRVAGTELVGLSSRALATFRRDNVGFVFQSGNLVPALTAIDQLRLVEKITGRRAATAPLALLDAVGMAEHADRRPARLSGGERQRVGIARALVASPSVLLVDEPTAALDRRRSHEIVELLARETHQFGVATVMVTHDHDVLTHCDRVVEMTDGRLAPVQS</sequence>
<proteinExistence type="predicted"/>
<dbReference type="Pfam" id="PF00005">
    <property type="entry name" value="ABC_tran"/>
    <property type="match status" value="1"/>
</dbReference>
<dbReference type="GO" id="GO:0005524">
    <property type="term" value="F:ATP binding"/>
    <property type="evidence" value="ECO:0007669"/>
    <property type="project" value="UniProtKB-KW"/>
</dbReference>
<feature type="domain" description="ABC transporter" evidence="4">
    <location>
        <begin position="27"/>
        <end position="246"/>
    </location>
</feature>
<dbReference type="CDD" id="cd03255">
    <property type="entry name" value="ABC_MJ0796_LolCDE_FtsE"/>
    <property type="match status" value="1"/>
</dbReference>
<evidence type="ECO:0000256" key="2">
    <source>
        <dbReference type="ARBA" id="ARBA00022741"/>
    </source>
</evidence>
<dbReference type="InterPro" id="IPR027417">
    <property type="entry name" value="P-loop_NTPase"/>
</dbReference>
<dbReference type="PROSITE" id="PS50893">
    <property type="entry name" value="ABC_TRANSPORTER_2"/>
    <property type="match status" value="1"/>
</dbReference>
<dbReference type="EMBL" id="BJYK01000001">
    <property type="protein sequence ID" value="GEN78599.1"/>
    <property type="molecule type" value="Genomic_DNA"/>
</dbReference>
<dbReference type="SMART" id="SM00382">
    <property type="entry name" value="AAA"/>
    <property type="match status" value="1"/>
</dbReference>
<dbReference type="InterPro" id="IPR003439">
    <property type="entry name" value="ABC_transporter-like_ATP-bd"/>
</dbReference>
<protein>
    <submittedName>
        <fullName evidence="5">ABC transporter ATP-binding protein</fullName>
    </submittedName>
</protein>
<keyword evidence="6" id="KW-1185">Reference proteome</keyword>
<organism evidence="5 6">
    <name type="scientific">Actinotalea fermentans</name>
    <dbReference type="NCBI Taxonomy" id="43671"/>
    <lineage>
        <taxon>Bacteria</taxon>
        <taxon>Bacillati</taxon>
        <taxon>Actinomycetota</taxon>
        <taxon>Actinomycetes</taxon>
        <taxon>Micrococcales</taxon>
        <taxon>Cellulomonadaceae</taxon>
        <taxon>Actinotalea</taxon>
    </lineage>
</organism>
<dbReference type="PANTHER" id="PTHR24220">
    <property type="entry name" value="IMPORT ATP-BINDING PROTEIN"/>
    <property type="match status" value="1"/>
</dbReference>
<name>A0A511YTS5_9CELL</name>
<dbReference type="InterPro" id="IPR017911">
    <property type="entry name" value="MacB-like_ATP-bd"/>
</dbReference>
<dbReference type="GO" id="GO:0022857">
    <property type="term" value="F:transmembrane transporter activity"/>
    <property type="evidence" value="ECO:0007669"/>
    <property type="project" value="TreeGrafter"/>
</dbReference>
<dbReference type="OrthoDB" id="9802264at2"/>
<keyword evidence="2" id="KW-0547">Nucleotide-binding</keyword>
<dbReference type="GO" id="GO:0016887">
    <property type="term" value="F:ATP hydrolysis activity"/>
    <property type="evidence" value="ECO:0007669"/>
    <property type="project" value="InterPro"/>
</dbReference>
<dbReference type="SUPFAM" id="SSF52540">
    <property type="entry name" value="P-loop containing nucleoside triphosphate hydrolases"/>
    <property type="match status" value="1"/>
</dbReference>
<dbReference type="InterPro" id="IPR017871">
    <property type="entry name" value="ABC_transporter-like_CS"/>
</dbReference>
<reference evidence="5 6" key="1">
    <citation type="submission" date="2019-07" db="EMBL/GenBank/DDBJ databases">
        <title>Whole genome shotgun sequence of Actinotalea fermentans NBRC 105374.</title>
        <authorList>
            <person name="Hosoyama A."/>
            <person name="Uohara A."/>
            <person name="Ohji S."/>
            <person name="Ichikawa N."/>
        </authorList>
    </citation>
    <scope>NUCLEOTIDE SEQUENCE [LARGE SCALE GENOMIC DNA]</scope>
    <source>
        <strain evidence="5 6">NBRC 105374</strain>
    </source>
</reference>
<dbReference type="InterPro" id="IPR003593">
    <property type="entry name" value="AAA+_ATPase"/>
</dbReference>
<dbReference type="AlphaFoldDB" id="A0A511YTS5"/>
<evidence type="ECO:0000256" key="3">
    <source>
        <dbReference type="ARBA" id="ARBA00022840"/>
    </source>
</evidence>
<dbReference type="GO" id="GO:0005886">
    <property type="term" value="C:plasma membrane"/>
    <property type="evidence" value="ECO:0007669"/>
    <property type="project" value="TreeGrafter"/>
</dbReference>
<evidence type="ECO:0000259" key="4">
    <source>
        <dbReference type="PROSITE" id="PS50893"/>
    </source>
</evidence>